<organism evidence="1 2">
    <name type="scientific">Bythopirellula goksoeyrii</name>
    <dbReference type="NCBI Taxonomy" id="1400387"/>
    <lineage>
        <taxon>Bacteria</taxon>
        <taxon>Pseudomonadati</taxon>
        <taxon>Planctomycetota</taxon>
        <taxon>Planctomycetia</taxon>
        <taxon>Pirellulales</taxon>
        <taxon>Lacipirellulaceae</taxon>
        <taxon>Bythopirellula</taxon>
    </lineage>
</organism>
<dbReference type="KEGG" id="bgok:Pr1d_07700"/>
<evidence type="ECO:0000313" key="2">
    <source>
        <dbReference type="Proteomes" id="UP000323917"/>
    </source>
</evidence>
<gene>
    <name evidence="1" type="ORF">Pr1d_07700</name>
</gene>
<dbReference type="Proteomes" id="UP000323917">
    <property type="component" value="Chromosome"/>
</dbReference>
<dbReference type="AlphaFoldDB" id="A0A5B9Q986"/>
<dbReference type="EMBL" id="CP042913">
    <property type="protein sequence ID" value="QEG33506.1"/>
    <property type="molecule type" value="Genomic_DNA"/>
</dbReference>
<accession>A0A5B9Q986</accession>
<protein>
    <submittedName>
        <fullName evidence="1">Uncharacterized protein</fullName>
    </submittedName>
</protein>
<reference evidence="1 2" key="1">
    <citation type="submission" date="2019-08" db="EMBL/GenBank/DDBJ databases">
        <title>Deep-cultivation of Planctomycetes and their phenomic and genomic characterization uncovers novel biology.</title>
        <authorList>
            <person name="Wiegand S."/>
            <person name="Jogler M."/>
            <person name="Boedeker C."/>
            <person name="Pinto D."/>
            <person name="Vollmers J."/>
            <person name="Rivas-Marin E."/>
            <person name="Kohn T."/>
            <person name="Peeters S.H."/>
            <person name="Heuer A."/>
            <person name="Rast P."/>
            <person name="Oberbeckmann S."/>
            <person name="Bunk B."/>
            <person name="Jeske O."/>
            <person name="Meyerdierks A."/>
            <person name="Storesund J.E."/>
            <person name="Kallscheuer N."/>
            <person name="Luecker S."/>
            <person name="Lage O.M."/>
            <person name="Pohl T."/>
            <person name="Merkel B.J."/>
            <person name="Hornburger P."/>
            <person name="Mueller R.-W."/>
            <person name="Bruemmer F."/>
            <person name="Labrenz M."/>
            <person name="Spormann A.M."/>
            <person name="Op den Camp H."/>
            <person name="Overmann J."/>
            <person name="Amann R."/>
            <person name="Jetten M.S.M."/>
            <person name="Mascher T."/>
            <person name="Medema M.H."/>
            <person name="Devos D.P."/>
            <person name="Kaster A.-K."/>
            <person name="Ovreas L."/>
            <person name="Rohde M."/>
            <person name="Galperin M.Y."/>
            <person name="Jogler C."/>
        </authorList>
    </citation>
    <scope>NUCLEOTIDE SEQUENCE [LARGE SCALE GENOMIC DNA]</scope>
    <source>
        <strain evidence="1 2">Pr1d</strain>
    </source>
</reference>
<keyword evidence="2" id="KW-1185">Reference proteome</keyword>
<name>A0A5B9Q986_9BACT</name>
<proteinExistence type="predicted"/>
<evidence type="ECO:0000313" key="1">
    <source>
        <dbReference type="EMBL" id="QEG33506.1"/>
    </source>
</evidence>
<sequence>MNNKRHDYLKRLPLEYYRGQAYVHWSLTMEDRRTGWLIPILLLQISRDPHSCGISIRGMLSLVLLYAGPHPYALDWHFRR</sequence>